<feature type="compositionally biased region" description="Basic and acidic residues" evidence="1">
    <location>
        <begin position="1"/>
        <end position="12"/>
    </location>
</feature>
<protein>
    <submittedName>
        <fullName evidence="3">Uncharacterized protein</fullName>
    </submittedName>
</protein>
<name>A0A8E2EUV2_9PEZI</name>
<feature type="region of interest" description="Disordered" evidence="1">
    <location>
        <begin position="60"/>
        <end position="79"/>
    </location>
</feature>
<keyword evidence="2" id="KW-0812">Transmembrane</keyword>
<sequence>MDLDWLEREGTRSGRIRPNTHTNATTHTDSDSQMNAFGFILLLLLLILLILHGVLDEKKAEEGAVDEKDDPVNATDVLR</sequence>
<evidence type="ECO:0000313" key="4">
    <source>
        <dbReference type="Proteomes" id="UP000250140"/>
    </source>
</evidence>
<keyword evidence="4" id="KW-1185">Reference proteome</keyword>
<dbReference type="AlphaFoldDB" id="A0A8E2EUV2"/>
<evidence type="ECO:0000256" key="1">
    <source>
        <dbReference type="SAM" id="MobiDB-lite"/>
    </source>
</evidence>
<feature type="compositionally biased region" description="Polar residues" evidence="1">
    <location>
        <begin position="19"/>
        <end position="30"/>
    </location>
</feature>
<feature type="transmembrane region" description="Helical" evidence="2">
    <location>
        <begin position="36"/>
        <end position="55"/>
    </location>
</feature>
<proteinExistence type="predicted"/>
<reference evidence="3 4" key="1">
    <citation type="journal article" date="2016" name="Nat. Commun.">
        <title>Ectomycorrhizal ecology is imprinted in the genome of the dominant symbiotic fungus Cenococcum geophilum.</title>
        <authorList>
            <consortium name="DOE Joint Genome Institute"/>
            <person name="Peter M."/>
            <person name="Kohler A."/>
            <person name="Ohm R.A."/>
            <person name="Kuo A."/>
            <person name="Krutzmann J."/>
            <person name="Morin E."/>
            <person name="Arend M."/>
            <person name="Barry K.W."/>
            <person name="Binder M."/>
            <person name="Choi C."/>
            <person name="Clum A."/>
            <person name="Copeland A."/>
            <person name="Grisel N."/>
            <person name="Haridas S."/>
            <person name="Kipfer T."/>
            <person name="LaButti K."/>
            <person name="Lindquist E."/>
            <person name="Lipzen A."/>
            <person name="Maire R."/>
            <person name="Meier B."/>
            <person name="Mihaltcheva S."/>
            <person name="Molinier V."/>
            <person name="Murat C."/>
            <person name="Poggeler S."/>
            <person name="Quandt C.A."/>
            <person name="Sperisen C."/>
            <person name="Tritt A."/>
            <person name="Tisserant E."/>
            <person name="Crous P.W."/>
            <person name="Henrissat B."/>
            <person name="Nehls U."/>
            <person name="Egli S."/>
            <person name="Spatafora J.W."/>
            <person name="Grigoriev I.V."/>
            <person name="Martin F.M."/>
        </authorList>
    </citation>
    <scope>NUCLEOTIDE SEQUENCE [LARGE SCALE GENOMIC DNA]</scope>
    <source>
        <strain evidence="3 4">CBS 207.34</strain>
    </source>
</reference>
<keyword evidence="2" id="KW-1133">Transmembrane helix</keyword>
<gene>
    <name evidence="3" type="ORF">AOQ84DRAFT_380266</name>
</gene>
<evidence type="ECO:0000313" key="3">
    <source>
        <dbReference type="EMBL" id="OCL04753.1"/>
    </source>
</evidence>
<organism evidence="3 4">
    <name type="scientific">Glonium stellatum</name>
    <dbReference type="NCBI Taxonomy" id="574774"/>
    <lineage>
        <taxon>Eukaryota</taxon>
        <taxon>Fungi</taxon>
        <taxon>Dikarya</taxon>
        <taxon>Ascomycota</taxon>
        <taxon>Pezizomycotina</taxon>
        <taxon>Dothideomycetes</taxon>
        <taxon>Pleosporomycetidae</taxon>
        <taxon>Gloniales</taxon>
        <taxon>Gloniaceae</taxon>
        <taxon>Glonium</taxon>
    </lineage>
</organism>
<keyword evidence="2" id="KW-0472">Membrane</keyword>
<feature type="region of interest" description="Disordered" evidence="1">
    <location>
        <begin position="1"/>
        <end position="30"/>
    </location>
</feature>
<accession>A0A8E2EUV2</accession>
<dbReference type="Proteomes" id="UP000250140">
    <property type="component" value="Unassembled WGS sequence"/>
</dbReference>
<evidence type="ECO:0000256" key="2">
    <source>
        <dbReference type="SAM" id="Phobius"/>
    </source>
</evidence>
<dbReference type="EMBL" id="KV750445">
    <property type="protein sequence ID" value="OCL04753.1"/>
    <property type="molecule type" value="Genomic_DNA"/>
</dbReference>